<dbReference type="PANTHER" id="PTHR35601:SF1">
    <property type="entry name" value="TOXIN RELE"/>
    <property type="match status" value="1"/>
</dbReference>
<dbReference type="Pfam" id="PF05016">
    <property type="entry name" value="ParE_toxin"/>
    <property type="match status" value="1"/>
</dbReference>
<comment type="caution">
    <text evidence="3">The sequence shown here is derived from an EMBL/GenBank/DDBJ whole genome shotgun (WGS) entry which is preliminary data.</text>
</comment>
<comment type="similarity">
    <text evidence="1">Belongs to the RelE toxin family.</text>
</comment>
<dbReference type="PANTHER" id="PTHR35601">
    <property type="entry name" value="TOXIN RELE"/>
    <property type="match status" value="1"/>
</dbReference>
<reference evidence="3 4" key="1">
    <citation type="journal article" date="2014" name="ISME J.">
        <title>Candidatus Competibacter-lineage genomes retrieved from metagenomes reveal functional metabolic diversity.</title>
        <authorList>
            <person name="McIlroy S.J."/>
            <person name="Albertsen M."/>
            <person name="Andresen E.K."/>
            <person name="Saunders A.M."/>
            <person name="Kristiansen R."/>
            <person name="Stokholm-Bjerregaard M."/>
            <person name="Nielsen K.L."/>
            <person name="Nielsen P.H."/>
        </authorList>
    </citation>
    <scope>NUCLEOTIDE SEQUENCE [LARGE SCALE GENOMIC DNA]</scope>
    <source>
        <strain evidence="3 4">Run_B_J11</strain>
    </source>
</reference>
<dbReference type="SUPFAM" id="SSF143011">
    <property type="entry name" value="RelE-like"/>
    <property type="match status" value="1"/>
</dbReference>
<accession>A0A7U7GA86</accession>
<protein>
    <submittedName>
        <fullName evidence="3">Addiction module toxin, RelE/StbE family</fullName>
    </submittedName>
</protein>
<dbReference type="InterPro" id="IPR035093">
    <property type="entry name" value="RelE/ParE_toxin_dom_sf"/>
</dbReference>
<dbReference type="AlphaFoldDB" id="A0A7U7GA86"/>
<evidence type="ECO:0000256" key="1">
    <source>
        <dbReference type="ARBA" id="ARBA00006226"/>
    </source>
</evidence>
<dbReference type="NCBIfam" id="TIGR02385">
    <property type="entry name" value="RelE_StbE"/>
    <property type="match status" value="1"/>
</dbReference>
<keyword evidence="2" id="KW-1277">Toxin-antitoxin system</keyword>
<sequence length="87" mass="10085">MAWATELTESASDTLDALDSAIQKRIWKFLDERLSKLDDPRQIGKALKGNHAGLWRYRVGDYRLICQIEDTKLIILVIKIGHRKDVY</sequence>
<dbReference type="RefSeq" id="WP_034431941.1">
    <property type="nucleotide sequence ID" value="NZ_CBTK010000097.1"/>
</dbReference>
<dbReference type="InterPro" id="IPR007712">
    <property type="entry name" value="RelE/ParE_toxin"/>
</dbReference>
<dbReference type="Gene3D" id="3.30.2310.20">
    <property type="entry name" value="RelE-like"/>
    <property type="match status" value="1"/>
</dbReference>
<organism evidence="3 4">
    <name type="scientific">Candidatus Contendobacter odensis Run_B_J11</name>
    <dbReference type="NCBI Taxonomy" id="1400861"/>
    <lineage>
        <taxon>Bacteria</taxon>
        <taxon>Pseudomonadati</taxon>
        <taxon>Pseudomonadota</taxon>
        <taxon>Gammaproteobacteria</taxon>
        <taxon>Candidatus Competibacteraceae</taxon>
        <taxon>Candidatus Contendibacter</taxon>
    </lineage>
</organism>
<keyword evidence="4" id="KW-1185">Reference proteome</keyword>
<dbReference type="EMBL" id="CBTK010000097">
    <property type="protein sequence ID" value="CDH44762.1"/>
    <property type="molecule type" value="Genomic_DNA"/>
</dbReference>
<evidence type="ECO:0000313" key="4">
    <source>
        <dbReference type="Proteomes" id="UP000019184"/>
    </source>
</evidence>
<name>A0A7U7GA86_9GAMM</name>
<dbReference type="Proteomes" id="UP000019184">
    <property type="component" value="Unassembled WGS sequence"/>
</dbReference>
<proteinExistence type="inferred from homology"/>
<evidence type="ECO:0000256" key="2">
    <source>
        <dbReference type="ARBA" id="ARBA00022649"/>
    </source>
</evidence>
<gene>
    <name evidence="3" type="ORF">BN874_1860026</name>
</gene>
<evidence type="ECO:0000313" key="3">
    <source>
        <dbReference type="EMBL" id="CDH44762.1"/>
    </source>
</evidence>
<dbReference type="OrthoDB" id="5570653at2"/>